<keyword evidence="1" id="KW-0175">Coiled coil</keyword>
<dbReference type="InterPro" id="IPR057887">
    <property type="entry name" value="IQUB_helical"/>
</dbReference>
<dbReference type="KEGG" id="cvn:111109886"/>
<feature type="compositionally biased region" description="Pro residues" evidence="2">
    <location>
        <begin position="38"/>
        <end position="50"/>
    </location>
</feature>
<name>A0A8B8BFQ2_CRAVI</name>
<dbReference type="GO" id="GO:0030317">
    <property type="term" value="P:flagellated sperm motility"/>
    <property type="evidence" value="ECO:0007669"/>
    <property type="project" value="TreeGrafter"/>
</dbReference>
<feature type="region of interest" description="Disordered" evidence="2">
    <location>
        <begin position="1"/>
        <end position="188"/>
    </location>
</feature>
<dbReference type="RefSeq" id="XP_022301856.1">
    <property type="nucleotide sequence ID" value="XM_022446148.1"/>
</dbReference>
<evidence type="ECO:0000256" key="1">
    <source>
        <dbReference type="SAM" id="Coils"/>
    </source>
</evidence>
<dbReference type="PROSITE" id="PS50053">
    <property type="entry name" value="UBIQUITIN_2"/>
    <property type="match status" value="1"/>
</dbReference>
<proteinExistence type="predicted"/>
<dbReference type="GO" id="GO:0001669">
    <property type="term" value="C:acrosomal vesicle"/>
    <property type="evidence" value="ECO:0007669"/>
    <property type="project" value="TreeGrafter"/>
</dbReference>
<gene>
    <name evidence="5" type="primary">LOC111109886</name>
</gene>
<dbReference type="InterPro" id="IPR000626">
    <property type="entry name" value="Ubiquitin-like_dom"/>
</dbReference>
<organism evidence="4 5">
    <name type="scientific">Crassostrea virginica</name>
    <name type="common">Eastern oyster</name>
    <dbReference type="NCBI Taxonomy" id="6565"/>
    <lineage>
        <taxon>Eukaryota</taxon>
        <taxon>Metazoa</taxon>
        <taxon>Spiralia</taxon>
        <taxon>Lophotrochozoa</taxon>
        <taxon>Mollusca</taxon>
        <taxon>Bivalvia</taxon>
        <taxon>Autobranchia</taxon>
        <taxon>Pteriomorphia</taxon>
        <taxon>Ostreida</taxon>
        <taxon>Ostreoidea</taxon>
        <taxon>Ostreidae</taxon>
        <taxon>Crassostrea</taxon>
    </lineage>
</organism>
<feature type="compositionally biased region" description="Basic and acidic residues" evidence="2">
    <location>
        <begin position="1"/>
        <end position="17"/>
    </location>
</feature>
<dbReference type="Pfam" id="PF25805">
    <property type="entry name" value="IQUB"/>
    <property type="match status" value="1"/>
</dbReference>
<accession>A0A8B8BFQ2</accession>
<dbReference type="PANTHER" id="PTHR21074:SF0">
    <property type="entry name" value="IQ AND UBIQUITIN-LIKE DOMAIN-CONTAINING PROTEIN"/>
    <property type="match status" value="1"/>
</dbReference>
<feature type="coiled-coil region" evidence="1">
    <location>
        <begin position="435"/>
        <end position="463"/>
    </location>
</feature>
<dbReference type="Proteomes" id="UP000694844">
    <property type="component" value="Chromosome 8"/>
</dbReference>
<feature type="region of interest" description="Disordered" evidence="2">
    <location>
        <begin position="838"/>
        <end position="858"/>
    </location>
</feature>
<feature type="domain" description="Ubiquitin-like" evidence="3">
    <location>
        <begin position="195"/>
        <end position="273"/>
    </location>
</feature>
<feature type="compositionally biased region" description="Basic and acidic residues" evidence="2">
    <location>
        <begin position="135"/>
        <end position="152"/>
    </location>
</feature>
<dbReference type="GO" id="GO:0060271">
    <property type="term" value="P:cilium assembly"/>
    <property type="evidence" value="ECO:0007669"/>
    <property type="project" value="TreeGrafter"/>
</dbReference>
<evidence type="ECO:0000313" key="4">
    <source>
        <dbReference type="Proteomes" id="UP000694844"/>
    </source>
</evidence>
<dbReference type="CDD" id="cd17061">
    <property type="entry name" value="Ubl_IQUB"/>
    <property type="match status" value="1"/>
</dbReference>
<dbReference type="GeneID" id="111109886"/>
<reference evidence="5" key="1">
    <citation type="submission" date="2025-08" db="UniProtKB">
        <authorList>
            <consortium name="RefSeq"/>
        </authorList>
    </citation>
    <scope>IDENTIFICATION</scope>
    <source>
        <tissue evidence="5">Whole sample</tissue>
    </source>
</reference>
<sequence>MADQEQKTEPTEEKPSEEQTPAPASENTEETKAAAPETVPPPETAPPPAAVPAAEEKIEPVTESGQETITAPTAEEKKEEEKEEEKPKEEGDKEEKTEEKAETKEEPKDAAPEEKATAETKVDDKPAEETPAESTEVKDQPAEAKDQPREDTIQPAPAPTPQPTQTTGMGTVDNGEVHETDPHANTPRTTANLEATATVKIMLMPSGQVVTLACLLGQTLHQLKDHFSQELKLPVNLILLMFDGKSVDDNTTLADLGVGPNGTVQLEMQSADPVNTPIKTYRPRQEYHMPDVITVRVQTDENQSKDVVVEIERATRKKPYLGGYRHKKTGVLYHHATAQTIKKQPPPSQIPKNCRDTQTVQQRHRVQQTTNDTSTQMTGIGVFVSNMEDKLLVPGKYTTADEHKSMLLRKVIIIQKYHRRWLAKRYVEKLKEDKIQRLEWERQEELKKKKEKEERIKKEFERRMNPKTKEDFDLLYHALEKWRQEELERINGTSDGAERKAALCMLLDQETQLISAIGRHKLEADTENKDKRIQAFLSKAAAPKKWKGQDGKTTEMDTPYTIRAKELRDIYNSINMKYLTQDERLDVLLTLKHTVKEHDCKLTQEIIELIDREADLLMRGVREGNLEGLRKRISTLFLQYIKTPTFNPEAAKLLKVPQDPSALRKNIYFCPSCNQYLPSTEFALSSNSRTVGKCQKCSKMDNDARTRQDYSTYTYMLKMLRRSEERYGDGSRIAFLLQEQDLRYLVEKIWSRQSILSAWEDIFDLVLSRWDKHQEWSPWNCILLTKDEAAAHDRLVDIDEGYGQVFIQKVQQKHVLARNYFSRLPGMAEHLRAKANDRYTQPNGPAINGQPVPVQSKA</sequence>
<protein>
    <submittedName>
        <fullName evidence="5">IQ and ubiquitin-like domain-containing protein</fullName>
    </submittedName>
</protein>
<keyword evidence="4" id="KW-1185">Reference proteome</keyword>
<dbReference type="OrthoDB" id="10265862at2759"/>
<dbReference type="GO" id="GO:0031514">
    <property type="term" value="C:motile cilium"/>
    <property type="evidence" value="ECO:0007669"/>
    <property type="project" value="TreeGrafter"/>
</dbReference>
<dbReference type="InterPro" id="IPR029071">
    <property type="entry name" value="Ubiquitin-like_domsf"/>
</dbReference>
<dbReference type="SUPFAM" id="SSF54236">
    <property type="entry name" value="Ubiquitin-like"/>
    <property type="match status" value="1"/>
</dbReference>
<dbReference type="PANTHER" id="PTHR21074">
    <property type="entry name" value="IQ AND UBIQUITIN-LIKE DOMAIN-CONTAINING PROTEIN"/>
    <property type="match status" value="1"/>
</dbReference>
<evidence type="ECO:0000256" key="2">
    <source>
        <dbReference type="SAM" id="MobiDB-lite"/>
    </source>
</evidence>
<dbReference type="Pfam" id="PF00240">
    <property type="entry name" value="ubiquitin"/>
    <property type="match status" value="1"/>
</dbReference>
<evidence type="ECO:0000313" key="5">
    <source>
        <dbReference type="RefSeq" id="XP_022301856.1"/>
    </source>
</evidence>
<feature type="compositionally biased region" description="Basic and acidic residues" evidence="2">
    <location>
        <begin position="74"/>
        <end position="128"/>
    </location>
</feature>
<dbReference type="SMART" id="SM00213">
    <property type="entry name" value="UBQ"/>
    <property type="match status" value="1"/>
</dbReference>
<evidence type="ECO:0000259" key="3">
    <source>
        <dbReference type="PROSITE" id="PS50053"/>
    </source>
</evidence>
<dbReference type="AlphaFoldDB" id="A0A8B8BFQ2"/>
<dbReference type="InterPro" id="IPR037695">
    <property type="entry name" value="IQUB"/>
</dbReference>
<dbReference type="Gene3D" id="3.10.20.90">
    <property type="entry name" value="Phosphatidylinositol 3-kinase Catalytic Subunit, Chain A, domain 1"/>
    <property type="match status" value="1"/>
</dbReference>